<name>A0A6I6AQ51_9PLAN</name>
<sequence length="447" mass="50178">MQTKVLPRTPTRPRNTYNANTAKDGHSKMPLYRLKSHMKSQLRSATLLMLALLAGTEASLYAGPAVTLEVSAGKHDRQQTVISLPVPEPLQNQKQLTLVRLDDGKEVPVQIDASGSERKLFWILSKPLPAGTSRQYRLHAAQFTKPAEQVTVVDDGSHLSVKVADKPVLTYNHAIVKAPKRDESYYDKSGYIHPLYTPSGKVITDDFNPDHAHQHGIMFSWRKILFEGRENNGWDQKSKLGKVAHSQVNSFTGGPVFGEIDTSIEHIDLTKKTGPVTMLNENWKVRVYALEKQFLFDIVSVQKCATEKPVTIDKIHYGGMTIRGHADWHTNHGYDYLTSEGKNKTNGNQSRPHWVEMYGPLGDETAGVAIFSAPTNFRSPQPVRLHPTMPYFCFAVASLDPFDIQPGQPYVSRYRFYVHDGKPSQEVDQRLWTDLAEPPEVKVISGP</sequence>
<feature type="compositionally biased region" description="Polar residues" evidence="1">
    <location>
        <begin position="12"/>
        <end position="21"/>
    </location>
</feature>
<dbReference type="Pfam" id="PF14100">
    <property type="entry name" value="DUF6807"/>
    <property type="match status" value="1"/>
</dbReference>
<dbReference type="Proteomes" id="UP000427281">
    <property type="component" value="Chromosome"/>
</dbReference>
<dbReference type="InterPro" id="IPR029475">
    <property type="entry name" value="DUF6807"/>
</dbReference>
<protein>
    <recommendedName>
        <fullName evidence="4">Methane oxygenase PmoA</fullName>
    </recommendedName>
</protein>
<evidence type="ECO:0000313" key="2">
    <source>
        <dbReference type="EMBL" id="QGQ26459.1"/>
    </source>
</evidence>
<feature type="region of interest" description="Disordered" evidence="1">
    <location>
        <begin position="1"/>
        <end position="26"/>
    </location>
</feature>
<evidence type="ECO:0000256" key="1">
    <source>
        <dbReference type="SAM" id="MobiDB-lite"/>
    </source>
</evidence>
<dbReference type="AlphaFoldDB" id="A0A6I6AQ51"/>
<keyword evidence="3" id="KW-1185">Reference proteome</keyword>
<dbReference type="KEGG" id="gim:F1728_28945"/>
<evidence type="ECO:0008006" key="4">
    <source>
        <dbReference type="Google" id="ProtNLM"/>
    </source>
</evidence>
<gene>
    <name evidence="2" type="ORF">F1728_28945</name>
</gene>
<reference evidence="2 3" key="1">
    <citation type="submission" date="2019-09" db="EMBL/GenBank/DDBJ databases">
        <title>Gimesia benthica sp. nov., a novel bacterium isolated from deep-sea water of the Northwest Indian Ocean.</title>
        <authorList>
            <person name="Dai X."/>
        </authorList>
    </citation>
    <scope>NUCLEOTIDE SEQUENCE [LARGE SCALE GENOMIC DNA]</scope>
    <source>
        <strain evidence="2 3">E7</strain>
    </source>
</reference>
<proteinExistence type="predicted"/>
<evidence type="ECO:0000313" key="3">
    <source>
        <dbReference type="Proteomes" id="UP000427281"/>
    </source>
</evidence>
<accession>A0A6I6AQ51</accession>
<dbReference type="EMBL" id="CP043930">
    <property type="protein sequence ID" value="QGQ26459.1"/>
    <property type="molecule type" value="Genomic_DNA"/>
</dbReference>
<organism evidence="2 3">
    <name type="scientific">Gimesia benthica</name>
    <dbReference type="NCBI Taxonomy" id="2608982"/>
    <lineage>
        <taxon>Bacteria</taxon>
        <taxon>Pseudomonadati</taxon>
        <taxon>Planctomycetota</taxon>
        <taxon>Planctomycetia</taxon>
        <taxon>Planctomycetales</taxon>
        <taxon>Planctomycetaceae</taxon>
        <taxon>Gimesia</taxon>
    </lineage>
</organism>